<gene>
    <name evidence="1" type="ORF">Slin15195_G028660</name>
</gene>
<dbReference type="Proteomes" id="UP001056384">
    <property type="component" value="Chromosome 2"/>
</dbReference>
<sequence>MESANDKRSKSPGRSVLTEYATRLDVATDTEVPSTEHAAAVSTAVPPVSNRIDRTIPQALITATSDSAVGSQTASTRQQATSRVTKATRAEIQQQAKRILQTFECIVREFKISNWPDVNADLLELFEMAADMLRNGGDLDTSWVVHRLDPELRTNALAMRHVLPLLPAYLRKGATADQIRLVKTGMEDWCRDLNCGKDSDST</sequence>
<evidence type="ECO:0000313" key="2">
    <source>
        <dbReference type="Proteomes" id="UP001056384"/>
    </source>
</evidence>
<name>A0A9Q9EH53_9PEZI</name>
<accession>A0A9Q9EH53</accession>
<organism evidence="1 2">
    <name type="scientific">Septoria linicola</name>
    <dbReference type="NCBI Taxonomy" id="215465"/>
    <lineage>
        <taxon>Eukaryota</taxon>
        <taxon>Fungi</taxon>
        <taxon>Dikarya</taxon>
        <taxon>Ascomycota</taxon>
        <taxon>Pezizomycotina</taxon>
        <taxon>Dothideomycetes</taxon>
        <taxon>Dothideomycetidae</taxon>
        <taxon>Mycosphaerellales</taxon>
        <taxon>Mycosphaerellaceae</taxon>
        <taxon>Septoria</taxon>
    </lineage>
</organism>
<dbReference type="EMBL" id="CP099419">
    <property type="protein sequence ID" value="USW49547.1"/>
    <property type="molecule type" value="Genomic_DNA"/>
</dbReference>
<evidence type="ECO:0000313" key="1">
    <source>
        <dbReference type="EMBL" id="USW49547.1"/>
    </source>
</evidence>
<reference evidence="1" key="1">
    <citation type="submission" date="2022-06" db="EMBL/GenBank/DDBJ databases">
        <title>Complete genome sequences of two strains of the flax pathogen Septoria linicola.</title>
        <authorList>
            <person name="Lapalu N."/>
            <person name="Simon A."/>
            <person name="Demenou B."/>
            <person name="Paumier D."/>
            <person name="Guillot M.-P."/>
            <person name="Gout L."/>
            <person name="Valade R."/>
        </authorList>
    </citation>
    <scope>NUCLEOTIDE SEQUENCE</scope>
    <source>
        <strain evidence="1">SE15195</strain>
    </source>
</reference>
<proteinExistence type="predicted"/>
<protein>
    <submittedName>
        <fullName evidence="1">Uncharacterized protein</fullName>
    </submittedName>
</protein>
<keyword evidence="2" id="KW-1185">Reference proteome</keyword>
<dbReference type="AlphaFoldDB" id="A0A9Q9EH53"/>